<dbReference type="SUPFAM" id="SSF47240">
    <property type="entry name" value="Ferritin-like"/>
    <property type="match status" value="1"/>
</dbReference>
<gene>
    <name evidence="2" type="ORF">ACH4OY_00380</name>
</gene>
<reference evidence="2 3" key="1">
    <citation type="submission" date="2024-10" db="EMBL/GenBank/DDBJ databases">
        <title>The Natural Products Discovery Center: Release of the First 8490 Sequenced Strains for Exploring Actinobacteria Biosynthetic Diversity.</title>
        <authorList>
            <person name="Kalkreuter E."/>
            <person name="Kautsar S.A."/>
            <person name="Yang D."/>
            <person name="Bader C.D."/>
            <person name="Teijaro C.N."/>
            <person name="Fluegel L."/>
            <person name="Davis C.M."/>
            <person name="Simpson J.R."/>
            <person name="Lauterbach L."/>
            <person name="Steele A.D."/>
            <person name="Gui C."/>
            <person name="Meng S."/>
            <person name="Li G."/>
            <person name="Viehrig K."/>
            <person name="Ye F."/>
            <person name="Su P."/>
            <person name="Kiefer A.F."/>
            <person name="Nichols A."/>
            <person name="Cepeda A.J."/>
            <person name="Yan W."/>
            <person name="Fan B."/>
            <person name="Jiang Y."/>
            <person name="Adhikari A."/>
            <person name="Zheng C.-J."/>
            <person name="Schuster L."/>
            <person name="Cowan T.M."/>
            <person name="Smanski M.J."/>
            <person name="Chevrette M.G."/>
            <person name="De Carvalho L.P.S."/>
            <person name="Shen B."/>
        </authorList>
    </citation>
    <scope>NUCLEOTIDE SEQUENCE [LARGE SCALE GENOMIC DNA]</scope>
    <source>
        <strain evidence="2 3">NPDC021253</strain>
    </source>
</reference>
<evidence type="ECO:0000259" key="1">
    <source>
        <dbReference type="Pfam" id="PF14530"/>
    </source>
</evidence>
<dbReference type="Gene3D" id="1.20.1260.10">
    <property type="match status" value="1"/>
</dbReference>
<dbReference type="InterPro" id="IPR012347">
    <property type="entry name" value="Ferritin-like"/>
</dbReference>
<keyword evidence="3" id="KW-1185">Reference proteome</keyword>
<accession>A0ABW7SBS4</accession>
<protein>
    <submittedName>
        <fullName evidence="2">Ferritin-like domain-containing protein</fullName>
    </submittedName>
</protein>
<sequence length="149" mass="15656">MIIRQTPSGPAQALADALAAEYAAIFAYAPIGVRLTDAARTAARRAEAAHRARRDALVLQLSAAGDPAPADKAGYALPFPVTDAASALRLAVEVEERTAAFWRAALPHTTGADRNRALAALTDCAVRATRWRRTAGVTPVTVAFPGRPD</sequence>
<proteinExistence type="predicted"/>
<dbReference type="Pfam" id="PF14530">
    <property type="entry name" value="DUF4439"/>
    <property type="match status" value="1"/>
</dbReference>
<name>A0ABW7SBS4_9ACTN</name>
<dbReference type="EMBL" id="JBIRPU010000001">
    <property type="protein sequence ID" value="MFI0791151.1"/>
    <property type="molecule type" value="Genomic_DNA"/>
</dbReference>
<evidence type="ECO:0000313" key="2">
    <source>
        <dbReference type="EMBL" id="MFI0791151.1"/>
    </source>
</evidence>
<dbReference type="RefSeq" id="WP_396675682.1">
    <property type="nucleotide sequence ID" value="NZ_JBIRPU010000001.1"/>
</dbReference>
<organism evidence="2 3">
    <name type="scientific">Micromonospora rubida</name>
    <dbReference type="NCBI Taxonomy" id="2697657"/>
    <lineage>
        <taxon>Bacteria</taxon>
        <taxon>Bacillati</taxon>
        <taxon>Actinomycetota</taxon>
        <taxon>Actinomycetes</taxon>
        <taxon>Micromonosporales</taxon>
        <taxon>Micromonosporaceae</taxon>
        <taxon>Micromonospora</taxon>
    </lineage>
</organism>
<comment type="caution">
    <text evidence="2">The sequence shown here is derived from an EMBL/GenBank/DDBJ whole genome shotgun (WGS) entry which is preliminary data.</text>
</comment>
<dbReference type="InterPro" id="IPR009078">
    <property type="entry name" value="Ferritin-like_SF"/>
</dbReference>
<dbReference type="InterPro" id="IPR029447">
    <property type="entry name" value="DUF4439"/>
</dbReference>
<dbReference type="Proteomes" id="UP001611075">
    <property type="component" value="Unassembled WGS sequence"/>
</dbReference>
<dbReference type="CDD" id="cd00657">
    <property type="entry name" value="Ferritin_like"/>
    <property type="match status" value="1"/>
</dbReference>
<feature type="domain" description="DUF4439" evidence="1">
    <location>
        <begin position="13"/>
        <end position="148"/>
    </location>
</feature>
<evidence type="ECO:0000313" key="3">
    <source>
        <dbReference type="Proteomes" id="UP001611075"/>
    </source>
</evidence>